<dbReference type="EMBL" id="BEGY01000070">
    <property type="protein sequence ID" value="GAX81786.1"/>
    <property type="molecule type" value="Genomic_DNA"/>
</dbReference>
<dbReference type="Gene3D" id="3.80.10.10">
    <property type="entry name" value="Ribonuclease Inhibitor"/>
    <property type="match status" value="1"/>
</dbReference>
<dbReference type="GO" id="GO:0019005">
    <property type="term" value="C:SCF ubiquitin ligase complex"/>
    <property type="evidence" value="ECO:0007669"/>
    <property type="project" value="TreeGrafter"/>
</dbReference>
<sequence>MDSMHEDYFLLIPDGVLCNILLHVTLCQPLHALHSAPSLILDKGCHQWADDRCLISLARVCTGNFDLRELRITFCHKISSQGLQAFFKTTRTLINLEVVCFNCCGDMVNDETLQSIQACAPSLQHLELMWAHRVTSAGVLHVSSQLTVLNVHGCESIDDAMCSGLPLIEVLGLGYTRVTAKGLIMLAENCPALRRLLCAQRSNNNFTSSCISEDGEEHFKRLRPEVSIEVV</sequence>
<evidence type="ECO:0000256" key="1">
    <source>
        <dbReference type="ARBA" id="ARBA00004430"/>
    </source>
</evidence>
<keyword evidence="3" id="KW-1185">Reference proteome</keyword>
<organism evidence="2 3">
    <name type="scientific">Chlamydomonas eustigma</name>
    <dbReference type="NCBI Taxonomy" id="1157962"/>
    <lineage>
        <taxon>Eukaryota</taxon>
        <taxon>Viridiplantae</taxon>
        <taxon>Chlorophyta</taxon>
        <taxon>core chlorophytes</taxon>
        <taxon>Chlorophyceae</taxon>
        <taxon>CS clade</taxon>
        <taxon>Chlamydomonadales</taxon>
        <taxon>Chlamydomonadaceae</taxon>
        <taxon>Chlamydomonas</taxon>
    </lineage>
</organism>
<dbReference type="Proteomes" id="UP000232323">
    <property type="component" value="Unassembled WGS sequence"/>
</dbReference>
<protein>
    <recommendedName>
        <fullName evidence="4">F-box domain-containing protein</fullName>
    </recommendedName>
</protein>
<dbReference type="STRING" id="1157962.A0A250XFH4"/>
<dbReference type="InterPro" id="IPR032675">
    <property type="entry name" value="LRR_dom_sf"/>
</dbReference>
<accession>A0A250XFH4</accession>
<reference evidence="2 3" key="1">
    <citation type="submission" date="2017-08" db="EMBL/GenBank/DDBJ databases">
        <title>Acidophilic green algal genome provides insights into adaptation to an acidic environment.</title>
        <authorList>
            <person name="Hirooka S."/>
            <person name="Hirose Y."/>
            <person name="Kanesaki Y."/>
            <person name="Higuchi S."/>
            <person name="Fujiwara T."/>
            <person name="Onuma R."/>
            <person name="Era A."/>
            <person name="Ohbayashi R."/>
            <person name="Uzuka A."/>
            <person name="Nozaki H."/>
            <person name="Yoshikawa H."/>
            <person name="Miyagishima S.Y."/>
        </authorList>
    </citation>
    <scope>NUCLEOTIDE SEQUENCE [LARGE SCALE GENOMIC DNA]</scope>
    <source>
        <strain evidence="2 3">NIES-2499</strain>
    </source>
</reference>
<comment type="subcellular location">
    <subcellularLocation>
        <location evidence="1">Cytoplasm</location>
        <location evidence="1">Cytoskeleton</location>
        <location evidence="1">Cilium axoneme</location>
    </subcellularLocation>
</comment>
<dbReference type="GO" id="GO:0005930">
    <property type="term" value="C:axoneme"/>
    <property type="evidence" value="ECO:0007669"/>
    <property type="project" value="UniProtKB-SubCell"/>
</dbReference>
<comment type="caution">
    <text evidence="2">The sequence shown here is derived from an EMBL/GenBank/DDBJ whole genome shotgun (WGS) entry which is preliminary data.</text>
</comment>
<evidence type="ECO:0008006" key="4">
    <source>
        <dbReference type="Google" id="ProtNLM"/>
    </source>
</evidence>
<dbReference type="GO" id="GO:0031146">
    <property type="term" value="P:SCF-dependent proteasomal ubiquitin-dependent protein catabolic process"/>
    <property type="evidence" value="ECO:0007669"/>
    <property type="project" value="TreeGrafter"/>
</dbReference>
<dbReference type="OrthoDB" id="550575at2759"/>
<gene>
    <name evidence="2" type="ORF">CEUSTIGMA_g9214.t1</name>
</gene>
<dbReference type="InterPro" id="IPR001611">
    <property type="entry name" value="Leu-rich_rpt"/>
</dbReference>
<dbReference type="AlphaFoldDB" id="A0A250XFH4"/>
<dbReference type="PANTHER" id="PTHR13318">
    <property type="entry name" value="PARTNER OF PAIRED, ISOFORM B-RELATED"/>
    <property type="match status" value="1"/>
</dbReference>
<evidence type="ECO:0000313" key="3">
    <source>
        <dbReference type="Proteomes" id="UP000232323"/>
    </source>
</evidence>
<evidence type="ECO:0000313" key="2">
    <source>
        <dbReference type="EMBL" id="GAX81786.1"/>
    </source>
</evidence>
<dbReference type="Pfam" id="PF13516">
    <property type="entry name" value="LRR_6"/>
    <property type="match status" value="1"/>
</dbReference>
<dbReference type="SUPFAM" id="SSF52047">
    <property type="entry name" value="RNI-like"/>
    <property type="match status" value="1"/>
</dbReference>
<name>A0A250XFH4_9CHLO</name>
<proteinExistence type="predicted"/>